<proteinExistence type="predicted"/>
<dbReference type="AlphaFoldDB" id="A0A4U5NTF3"/>
<name>A0A4U5NTF3_STECR</name>
<organism evidence="1 2">
    <name type="scientific">Steinernema carpocapsae</name>
    <name type="common">Entomopathogenic nematode</name>
    <dbReference type="NCBI Taxonomy" id="34508"/>
    <lineage>
        <taxon>Eukaryota</taxon>
        <taxon>Metazoa</taxon>
        <taxon>Ecdysozoa</taxon>
        <taxon>Nematoda</taxon>
        <taxon>Chromadorea</taxon>
        <taxon>Rhabditida</taxon>
        <taxon>Tylenchina</taxon>
        <taxon>Panagrolaimomorpha</taxon>
        <taxon>Strongyloidoidea</taxon>
        <taxon>Steinernematidae</taxon>
        <taxon>Steinernema</taxon>
    </lineage>
</organism>
<reference evidence="1 2" key="1">
    <citation type="journal article" date="2015" name="Genome Biol.">
        <title>Comparative genomics of Steinernema reveals deeply conserved gene regulatory networks.</title>
        <authorList>
            <person name="Dillman A.R."/>
            <person name="Macchietto M."/>
            <person name="Porter C.F."/>
            <person name="Rogers A."/>
            <person name="Williams B."/>
            <person name="Antoshechkin I."/>
            <person name="Lee M.M."/>
            <person name="Goodwin Z."/>
            <person name="Lu X."/>
            <person name="Lewis E.E."/>
            <person name="Goodrich-Blair H."/>
            <person name="Stock S.P."/>
            <person name="Adams B.J."/>
            <person name="Sternberg P.W."/>
            <person name="Mortazavi A."/>
        </authorList>
    </citation>
    <scope>NUCLEOTIDE SEQUENCE [LARGE SCALE GENOMIC DNA]</scope>
    <source>
        <strain evidence="1 2">ALL</strain>
    </source>
</reference>
<evidence type="ECO:0000313" key="1">
    <source>
        <dbReference type="EMBL" id="TKR86391.1"/>
    </source>
</evidence>
<keyword evidence="2" id="KW-1185">Reference proteome</keyword>
<sequence length="67" mass="8021">MFNKDNEYEWFTFAFAPMRNKLSSSYEYIYKTIKAWIRLECDMDKPKIRVDFEKALINANSARKVSG</sequence>
<dbReference type="EMBL" id="AZBU02000003">
    <property type="protein sequence ID" value="TKR86391.1"/>
    <property type="molecule type" value="Genomic_DNA"/>
</dbReference>
<gene>
    <name evidence="1" type="ORF">L596_010992</name>
</gene>
<accession>A0A4U5NTF3</accession>
<reference evidence="1 2" key="2">
    <citation type="journal article" date="2019" name="G3 (Bethesda)">
        <title>Hybrid Assembly of the Genome of the Entomopathogenic Nematode Steinernema carpocapsae Identifies the X-Chromosome.</title>
        <authorList>
            <person name="Serra L."/>
            <person name="Macchietto M."/>
            <person name="Macias-Munoz A."/>
            <person name="McGill C.J."/>
            <person name="Rodriguez I.M."/>
            <person name="Rodriguez B."/>
            <person name="Murad R."/>
            <person name="Mortazavi A."/>
        </authorList>
    </citation>
    <scope>NUCLEOTIDE SEQUENCE [LARGE SCALE GENOMIC DNA]</scope>
    <source>
        <strain evidence="1 2">ALL</strain>
    </source>
</reference>
<protein>
    <submittedName>
        <fullName evidence="1">Uncharacterized protein</fullName>
    </submittedName>
</protein>
<dbReference type="Proteomes" id="UP000298663">
    <property type="component" value="Unassembled WGS sequence"/>
</dbReference>
<evidence type="ECO:0000313" key="2">
    <source>
        <dbReference type="Proteomes" id="UP000298663"/>
    </source>
</evidence>
<comment type="caution">
    <text evidence="1">The sequence shown here is derived from an EMBL/GenBank/DDBJ whole genome shotgun (WGS) entry which is preliminary data.</text>
</comment>